<dbReference type="SMART" id="SM00450">
    <property type="entry name" value="RHOD"/>
    <property type="match status" value="1"/>
</dbReference>
<dbReference type="Proteomes" id="UP000607435">
    <property type="component" value="Unassembled WGS sequence"/>
</dbReference>
<dbReference type="PROSITE" id="PS50206">
    <property type="entry name" value="RHODANESE_3"/>
    <property type="match status" value="1"/>
</dbReference>
<keyword evidence="3" id="KW-1185">Reference proteome</keyword>
<dbReference type="PANTHER" id="PTHR43031">
    <property type="entry name" value="FAD-DEPENDENT OXIDOREDUCTASE"/>
    <property type="match status" value="1"/>
</dbReference>
<accession>A0ABR6Y4X9</accession>
<dbReference type="Pfam" id="PF00581">
    <property type="entry name" value="Rhodanese"/>
    <property type="match status" value="1"/>
</dbReference>
<evidence type="ECO:0000313" key="2">
    <source>
        <dbReference type="EMBL" id="MBC3847755.1"/>
    </source>
</evidence>
<dbReference type="InterPro" id="IPR001763">
    <property type="entry name" value="Rhodanese-like_dom"/>
</dbReference>
<dbReference type="PANTHER" id="PTHR43031:SF18">
    <property type="entry name" value="RHODANESE-RELATED SULFURTRANSFERASES"/>
    <property type="match status" value="1"/>
</dbReference>
<dbReference type="InterPro" id="IPR050229">
    <property type="entry name" value="GlpE_sulfurtransferase"/>
</dbReference>
<proteinExistence type="predicted"/>
<dbReference type="CDD" id="cd00158">
    <property type="entry name" value="RHOD"/>
    <property type="match status" value="1"/>
</dbReference>
<dbReference type="RefSeq" id="WP_186846859.1">
    <property type="nucleotide sequence ID" value="NZ_JACOME010000006.1"/>
</dbReference>
<dbReference type="InterPro" id="IPR036873">
    <property type="entry name" value="Rhodanese-like_dom_sf"/>
</dbReference>
<name>A0ABR6Y4X9_9FLAO</name>
<evidence type="ECO:0000313" key="3">
    <source>
        <dbReference type="Proteomes" id="UP000607435"/>
    </source>
</evidence>
<sequence length="113" mass="12751">MSFLSSLFGSNTQQFSAIKVLSSNEFKSKIENKKVQLIDVRTPREFKSGHIKGAKNIDAFSAYFNTEFNKLSKDKAVYVYCRSGSRSRQSAKRLAKMGFTEVYDLKGGILGYN</sequence>
<feature type="domain" description="Rhodanese" evidence="1">
    <location>
        <begin position="31"/>
        <end position="113"/>
    </location>
</feature>
<protein>
    <submittedName>
        <fullName evidence="2">Rhodanese-like domain-containing protein</fullName>
    </submittedName>
</protein>
<gene>
    <name evidence="2" type="ORF">H6H04_15260</name>
</gene>
<dbReference type="SUPFAM" id="SSF52821">
    <property type="entry name" value="Rhodanese/Cell cycle control phosphatase"/>
    <property type="match status" value="1"/>
</dbReference>
<reference evidence="2 3" key="1">
    <citation type="submission" date="2020-08" db="EMBL/GenBank/DDBJ databases">
        <title>Winogradskyella ouciana sp. nov., isolated from the hadal seawater of the Mariana Trench.</title>
        <authorList>
            <person name="He X."/>
        </authorList>
    </citation>
    <scope>NUCLEOTIDE SEQUENCE [LARGE SCALE GENOMIC DNA]</scope>
    <source>
        <strain evidence="2 3">KCTC 22026</strain>
    </source>
</reference>
<evidence type="ECO:0000259" key="1">
    <source>
        <dbReference type="PROSITE" id="PS50206"/>
    </source>
</evidence>
<comment type="caution">
    <text evidence="2">The sequence shown here is derived from an EMBL/GenBank/DDBJ whole genome shotgun (WGS) entry which is preliminary data.</text>
</comment>
<dbReference type="EMBL" id="JACOME010000006">
    <property type="protein sequence ID" value="MBC3847755.1"/>
    <property type="molecule type" value="Genomic_DNA"/>
</dbReference>
<dbReference type="Gene3D" id="3.40.250.10">
    <property type="entry name" value="Rhodanese-like domain"/>
    <property type="match status" value="1"/>
</dbReference>
<organism evidence="2 3">
    <name type="scientific">Winogradskyella echinorum</name>
    <dbReference type="NCBI Taxonomy" id="538189"/>
    <lineage>
        <taxon>Bacteria</taxon>
        <taxon>Pseudomonadati</taxon>
        <taxon>Bacteroidota</taxon>
        <taxon>Flavobacteriia</taxon>
        <taxon>Flavobacteriales</taxon>
        <taxon>Flavobacteriaceae</taxon>
        <taxon>Winogradskyella</taxon>
    </lineage>
</organism>